<gene>
    <name evidence="1" type="ORF">OS242_10525</name>
</gene>
<organism evidence="1 2">
    <name type="scientific">Tumebacillus lacus</name>
    <dbReference type="NCBI Taxonomy" id="2995335"/>
    <lineage>
        <taxon>Bacteria</taxon>
        <taxon>Bacillati</taxon>
        <taxon>Bacillota</taxon>
        <taxon>Bacilli</taxon>
        <taxon>Bacillales</taxon>
        <taxon>Alicyclobacillaceae</taxon>
        <taxon>Tumebacillus</taxon>
    </lineage>
</organism>
<sequence length="128" mass="14832">MAGKKTHVAQQMKRGDLVVDMDRLYEAVSCLPAFNKPDNLYTNVIGIHNLLIDHIRTRLGKWGNAWIIGGYADKYKREKLAADLGAELVYCEATKEECYARLATSEQLRYRGAEWRGYIDKWFEQYQP</sequence>
<evidence type="ECO:0000313" key="1">
    <source>
        <dbReference type="EMBL" id="MCX7570397.1"/>
    </source>
</evidence>
<evidence type="ECO:0000313" key="2">
    <source>
        <dbReference type="Proteomes" id="UP001208017"/>
    </source>
</evidence>
<reference evidence="1 2" key="1">
    <citation type="submission" date="2022-11" db="EMBL/GenBank/DDBJ databases">
        <title>Study of microbial diversity in lake waters.</title>
        <authorList>
            <person name="Zhang J."/>
        </authorList>
    </citation>
    <scope>NUCLEOTIDE SEQUENCE [LARGE SCALE GENOMIC DNA]</scope>
    <source>
        <strain evidence="1 2">DT12</strain>
    </source>
</reference>
<protein>
    <submittedName>
        <fullName evidence="1">Uncharacterized protein</fullName>
    </submittedName>
</protein>
<accession>A0ABT3X3J7</accession>
<dbReference type="Proteomes" id="UP001208017">
    <property type="component" value="Unassembled WGS sequence"/>
</dbReference>
<keyword evidence="2" id="KW-1185">Reference proteome</keyword>
<dbReference type="EMBL" id="JAPMLT010000004">
    <property type="protein sequence ID" value="MCX7570397.1"/>
    <property type="molecule type" value="Genomic_DNA"/>
</dbReference>
<proteinExistence type="predicted"/>
<comment type="caution">
    <text evidence="1">The sequence shown here is derived from an EMBL/GenBank/DDBJ whole genome shotgun (WGS) entry which is preliminary data.</text>
</comment>
<name>A0ABT3X3J7_9BACL</name>